<keyword evidence="1" id="KW-0677">Repeat</keyword>
<dbReference type="EMBL" id="ANPB02000009">
    <property type="protein sequence ID" value="KAF4476256.1"/>
    <property type="molecule type" value="Genomic_DNA"/>
</dbReference>
<reference evidence="5 6" key="2">
    <citation type="submission" date="2020-04" db="EMBL/GenBank/DDBJ databases">
        <title>Genome sequencing and assembly of multiple isolates from the Colletotrichum gloeosporioides species complex.</title>
        <authorList>
            <person name="Gan P."/>
            <person name="Shirasu K."/>
        </authorList>
    </citation>
    <scope>NUCLEOTIDE SEQUENCE [LARGE SCALE GENOMIC DNA]</scope>
    <source>
        <strain evidence="5 6">Nara gc5</strain>
    </source>
</reference>
<evidence type="ECO:0000256" key="2">
    <source>
        <dbReference type="SAM" id="MobiDB-lite"/>
    </source>
</evidence>
<dbReference type="Proteomes" id="UP000011096">
    <property type="component" value="Unassembled WGS sequence"/>
</dbReference>
<dbReference type="AlphaFoldDB" id="A0A7J6II43"/>
<dbReference type="InterPro" id="IPR056884">
    <property type="entry name" value="NPHP3-like_N"/>
</dbReference>
<evidence type="ECO:0008006" key="7">
    <source>
        <dbReference type="Google" id="ProtNLM"/>
    </source>
</evidence>
<dbReference type="GeneID" id="43609422"/>
<dbReference type="Pfam" id="PF17109">
    <property type="entry name" value="Goodbye"/>
    <property type="match status" value="1"/>
</dbReference>
<evidence type="ECO:0000313" key="5">
    <source>
        <dbReference type="EMBL" id="KAF4476256.1"/>
    </source>
</evidence>
<comment type="caution">
    <text evidence="5">The sequence shown here is derived from an EMBL/GenBank/DDBJ whole genome shotgun (WGS) entry which is preliminary data.</text>
</comment>
<dbReference type="RefSeq" id="XP_031878171.2">
    <property type="nucleotide sequence ID" value="XM_032025262.2"/>
</dbReference>
<reference evidence="5 6" key="1">
    <citation type="submission" date="2012-08" db="EMBL/GenBank/DDBJ databases">
        <authorList>
            <person name="Gan P.H.P."/>
            <person name="Ikeda K."/>
            <person name="Irieda H."/>
            <person name="Narusaka M."/>
            <person name="O'Connell R.J."/>
            <person name="Narusaka Y."/>
            <person name="Takano Y."/>
            <person name="Kubo Y."/>
            <person name="Shirasu K."/>
        </authorList>
    </citation>
    <scope>NUCLEOTIDE SEQUENCE [LARGE SCALE GENOMIC DNA]</scope>
    <source>
        <strain evidence="5 6">Nara gc5</strain>
    </source>
</reference>
<dbReference type="PANTHER" id="PTHR10039:SF17">
    <property type="entry name" value="FUNGAL STAND N-TERMINAL GOODBYE DOMAIN-CONTAINING PROTEIN-RELATED"/>
    <property type="match status" value="1"/>
</dbReference>
<feature type="domain" description="Fungal STAND N-terminal Goodbye" evidence="3">
    <location>
        <begin position="12"/>
        <end position="131"/>
    </location>
</feature>
<keyword evidence="6" id="KW-1185">Reference proteome</keyword>
<feature type="region of interest" description="Disordered" evidence="2">
    <location>
        <begin position="259"/>
        <end position="284"/>
    </location>
</feature>
<evidence type="ECO:0000259" key="3">
    <source>
        <dbReference type="Pfam" id="PF17109"/>
    </source>
</evidence>
<evidence type="ECO:0000259" key="4">
    <source>
        <dbReference type="Pfam" id="PF24883"/>
    </source>
</evidence>
<evidence type="ECO:0000256" key="1">
    <source>
        <dbReference type="ARBA" id="ARBA00022737"/>
    </source>
</evidence>
<sequence>MAGDNRDVADLWKDALKTYKGIVGFDLERKFENIDAMITRGTKEMQNFHKFRHDDKKVDKLRGLFWENLDYIEKGTQQLVAAVVSAFPPAAAIGTAVTFMLSESEACRKVSADYDFVMVFFEDMNSFLQRIIILETRLPNYNTHQNCSMDTFMSFLTMCGFARKYIELGHLRKIECLQSNNRLRWARKKMDLRIRRLREATEFVILGNIEGIQKVTSELLENHHFQMAMLEEQMQVMSVVWDTTESFLDDMAKLLRAFDDQKREQSKPRGSGEQKGKSSAAEHGKHLLAKRIRNTLTKVEDADHEYHVLQETIVPDTCVWAFREPEWERWLNQQDLPNTVLAITGSPGTSKSHLAFSVYQALRSEKAARDSSRRTCVAQFYFREQNESLSSFANGVISAINQVAEQSPELCEALYAETVRDESQINQGSSDDLLRKLLGVAFGKDSNGRLFLVLDGVDEIAANDLALFGSDFNVQESSSKPPLNIEIAREKQMMDLRTIIWARINSLSALKKFSRYVQQRVADKTEEIAPIKIRSSGPRPSFFDIVNTLEREGAVLRSLEKPLPRTLYHLYEVTTAECFRWTESRHRELVSKLLQWIAYSLRPMNLKGSLSLLRFWSNESDFDLEEIPEPFSKLLRICDPDSGAETRAKI</sequence>
<proteinExistence type="predicted"/>
<dbReference type="InterPro" id="IPR027417">
    <property type="entry name" value="P-loop_NTPase"/>
</dbReference>
<dbReference type="Gene3D" id="3.40.50.300">
    <property type="entry name" value="P-loop containing nucleotide triphosphate hydrolases"/>
    <property type="match status" value="1"/>
</dbReference>
<dbReference type="InParanoid" id="A0A7J6II43"/>
<organism evidence="5 6">
    <name type="scientific">Colletotrichum fructicola (strain Nara gc5)</name>
    <name type="common">Anthracnose fungus</name>
    <name type="synonym">Colletotrichum gloeosporioides (strain Nara gc5)</name>
    <dbReference type="NCBI Taxonomy" id="1213859"/>
    <lineage>
        <taxon>Eukaryota</taxon>
        <taxon>Fungi</taxon>
        <taxon>Dikarya</taxon>
        <taxon>Ascomycota</taxon>
        <taxon>Pezizomycotina</taxon>
        <taxon>Sordariomycetes</taxon>
        <taxon>Hypocreomycetidae</taxon>
        <taxon>Glomerellales</taxon>
        <taxon>Glomerellaceae</taxon>
        <taxon>Colletotrichum</taxon>
        <taxon>Colletotrichum gloeosporioides species complex</taxon>
    </lineage>
</organism>
<dbReference type="OrthoDB" id="448455at2759"/>
<dbReference type="PANTHER" id="PTHR10039">
    <property type="entry name" value="AMELOGENIN"/>
    <property type="match status" value="1"/>
</dbReference>
<gene>
    <name evidence="5" type="ORF">CGGC5_v014960</name>
</gene>
<dbReference type="Pfam" id="PF24883">
    <property type="entry name" value="NPHP3_N"/>
    <property type="match status" value="1"/>
</dbReference>
<evidence type="ECO:0000313" key="6">
    <source>
        <dbReference type="Proteomes" id="UP000011096"/>
    </source>
</evidence>
<dbReference type="InterPro" id="IPR031350">
    <property type="entry name" value="Goodbye_dom"/>
</dbReference>
<name>A0A7J6II43_COLFN</name>
<protein>
    <recommendedName>
        <fullName evidence="7">Fungal STAND N-terminal Goodbye domain-containing protein</fullName>
    </recommendedName>
</protein>
<feature type="domain" description="Nephrocystin 3-like N-terminal" evidence="4">
    <location>
        <begin position="316"/>
        <end position="464"/>
    </location>
</feature>
<accession>A0A7J6II43</accession>